<keyword evidence="1 2" id="KW-0482">Metalloprotease</keyword>
<keyword evidence="1 2" id="KW-0645">Protease</keyword>
<dbReference type="SMART" id="SM00235">
    <property type="entry name" value="ZnMc"/>
    <property type="match status" value="1"/>
</dbReference>
<accession>A0AAD5L9B9</accession>
<feature type="compositionally biased region" description="Pro residues" evidence="3">
    <location>
        <begin position="350"/>
        <end position="390"/>
    </location>
</feature>
<evidence type="ECO:0000256" key="2">
    <source>
        <dbReference type="RuleBase" id="RU361183"/>
    </source>
</evidence>
<organism evidence="5 6">
    <name type="scientific">Pythium insidiosum</name>
    <name type="common">Pythiosis disease agent</name>
    <dbReference type="NCBI Taxonomy" id="114742"/>
    <lineage>
        <taxon>Eukaryota</taxon>
        <taxon>Sar</taxon>
        <taxon>Stramenopiles</taxon>
        <taxon>Oomycota</taxon>
        <taxon>Peronosporomycetes</taxon>
        <taxon>Pythiales</taxon>
        <taxon>Pythiaceae</taxon>
        <taxon>Pythium</taxon>
    </lineage>
</organism>
<name>A0AAD5L9B9_PYTIN</name>
<comment type="cofactor">
    <cofactor evidence="1 2">
        <name>Zn(2+)</name>
        <dbReference type="ChEBI" id="CHEBI:29105"/>
    </cofactor>
    <text evidence="1 2">Binds 1 zinc ion per subunit.</text>
</comment>
<feature type="active site" evidence="1">
    <location>
        <position position="212"/>
    </location>
</feature>
<dbReference type="GO" id="GO:0006508">
    <property type="term" value="P:proteolysis"/>
    <property type="evidence" value="ECO:0007669"/>
    <property type="project" value="UniProtKB-KW"/>
</dbReference>
<protein>
    <recommendedName>
        <fullName evidence="2">Metalloendopeptidase</fullName>
        <ecNumber evidence="2">3.4.24.-</ecNumber>
    </recommendedName>
</protein>
<evidence type="ECO:0000313" key="6">
    <source>
        <dbReference type="Proteomes" id="UP001209570"/>
    </source>
</evidence>
<feature type="signal peptide" evidence="2">
    <location>
        <begin position="1"/>
        <end position="24"/>
    </location>
</feature>
<feature type="binding site" evidence="1">
    <location>
        <position position="215"/>
    </location>
    <ligand>
        <name>Zn(2+)</name>
        <dbReference type="ChEBI" id="CHEBI:29105"/>
        <note>catalytic</note>
    </ligand>
</feature>
<dbReference type="InterPro" id="IPR006026">
    <property type="entry name" value="Peptidase_Metallo"/>
</dbReference>
<dbReference type="GO" id="GO:0004222">
    <property type="term" value="F:metalloendopeptidase activity"/>
    <property type="evidence" value="ECO:0007669"/>
    <property type="project" value="UniProtKB-UniRule"/>
</dbReference>
<reference evidence="5" key="1">
    <citation type="submission" date="2021-12" db="EMBL/GenBank/DDBJ databases">
        <title>Prjna785345.</title>
        <authorList>
            <person name="Rujirawat T."/>
            <person name="Krajaejun T."/>
        </authorList>
    </citation>
    <scope>NUCLEOTIDE SEQUENCE</scope>
    <source>
        <strain evidence="5">Pi057C3</strain>
    </source>
</reference>
<dbReference type="EC" id="3.4.24.-" evidence="2"/>
<dbReference type="PRINTS" id="PR00480">
    <property type="entry name" value="ASTACIN"/>
</dbReference>
<proteinExistence type="predicted"/>
<dbReference type="Proteomes" id="UP001209570">
    <property type="component" value="Unassembled WGS sequence"/>
</dbReference>
<gene>
    <name evidence="5" type="ORF">P43SY_008417</name>
</gene>
<keyword evidence="2" id="KW-0732">Signal</keyword>
<feature type="region of interest" description="Disordered" evidence="3">
    <location>
        <begin position="324"/>
        <end position="473"/>
    </location>
</feature>
<dbReference type="PANTHER" id="PTHR10127:SF850">
    <property type="entry name" value="METALLOENDOPEPTIDASE"/>
    <property type="match status" value="1"/>
</dbReference>
<evidence type="ECO:0000256" key="1">
    <source>
        <dbReference type="PROSITE-ProRule" id="PRU01211"/>
    </source>
</evidence>
<dbReference type="InterPro" id="IPR024079">
    <property type="entry name" value="MetalloPept_cat_dom_sf"/>
</dbReference>
<dbReference type="AlphaFoldDB" id="A0AAD5L9B9"/>
<sequence>MQALSLGVSLLLAAASSSWGSVQAAAASSSSCDVGGVTVAANSVRYVSGSPGVNDSIYAQCVDGKPTCFKDSRVRDHHAAEEVSCDDATIHKSRRELGVFVGSNNLWPGGVVCWEYGTTFSGDQQQTFQRAMAEFEARTAIRFVPIESCAARFGASNPQVCGGCTQRVSIVSRSGPSDCFATLGYAAGQAMNLNFGPSCFNGDGGFRVAVHELGHVVGLVHEHTHPDRAVVVLRNSLTLSADNYLVDRTHERTAYDAQSVMHYSRETGICIPRDRTARYCDLDQTAANGCIEATPDMCDASQDNAFGRSTTLSAADVATLARLYGSAPGTPPEPQPAVVPSQAPSTSSPSPSPVPVPVPVPAPVPAPSASPTSVPAPGPSPAVPTPPSTPVPAAVPTMTPTTPSPGSYEDTTPPSVKPNDPHQGDADPKRQQAVDVAGDSDAAPPCDDKNSTRPPSGVAATPSSPSAAIQLSLPEARAMSADFCE</sequence>
<evidence type="ECO:0000256" key="3">
    <source>
        <dbReference type="SAM" id="MobiDB-lite"/>
    </source>
</evidence>
<feature type="domain" description="Peptidase M12A" evidence="4">
    <location>
        <begin position="99"/>
        <end position="328"/>
    </location>
</feature>
<dbReference type="SUPFAM" id="SSF55486">
    <property type="entry name" value="Metalloproteases ('zincins'), catalytic domain"/>
    <property type="match status" value="1"/>
</dbReference>
<dbReference type="Gene3D" id="3.40.390.10">
    <property type="entry name" value="Collagenase (Catalytic Domain)"/>
    <property type="match status" value="1"/>
</dbReference>
<dbReference type="Pfam" id="PF01400">
    <property type="entry name" value="Astacin"/>
    <property type="match status" value="1"/>
</dbReference>
<keyword evidence="6" id="KW-1185">Reference proteome</keyword>
<feature type="chain" id="PRO_5041783798" description="Metalloendopeptidase" evidence="2">
    <location>
        <begin position="25"/>
        <end position="485"/>
    </location>
</feature>
<feature type="binding site" evidence="1">
    <location>
        <position position="211"/>
    </location>
    <ligand>
        <name>Zn(2+)</name>
        <dbReference type="ChEBI" id="CHEBI:29105"/>
        <note>catalytic</note>
    </ligand>
</feature>
<feature type="compositionally biased region" description="Basic and acidic residues" evidence="3">
    <location>
        <begin position="419"/>
        <end position="432"/>
    </location>
</feature>
<feature type="compositionally biased region" description="Low complexity" evidence="3">
    <location>
        <begin position="338"/>
        <end position="349"/>
    </location>
</feature>
<dbReference type="PROSITE" id="PS51864">
    <property type="entry name" value="ASTACIN"/>
    <property type="match status" value="1"/>
</dbReference>
<dbReference type="GO" id="GO:0008270">
    <property type="term" value="F:zinc ion binding"/>
    <property type="evidence" value="ECO:0007669"/>
    <property type="project" value="UniProtKB-UniRule"/>
</dbReference>
<evidence type="ECO:0000313" key="5">
    <source>
        <dbReference type="EMBL" id="KAJ0392468.1"/>
    </source>
</evidence>
<comment type="caution">
    <text evidence="1">Lacks conserved residue(s) required for the propagation of feature annotation.</text>
</comment>
<keyword evidence="1 2" id="KW-0479">Metal-binding</keyword>
<keyword evidence="1 2" id="KW-0378">Hydrolase</keyword>
<feature type="binding site" evidence="1">
    <location>
        <position position="221"/>
    </location>
    <ligand>
        <name>Zn(2+)</name>
        <dbReference type="ChEBI" id="CHEBI:29105"/>
        <note>catalytic</note>
    </ligand>
</feature>
<comment type="caution">
    <text evidence="5">The sequence shown here is derived from an EMBL/GenBank/DDBJ whole genome shotgun (WGS) entry which is preliminary data.</text>
</comment>
<evidence type="ECO:0000259" key="4">
    <source>
        <dbReference type="PROSITE" id="PS51864"/>
    </source>
</evidence>
<dbReference type="EMBL" id="JAKCXM010000631">
    <property type="protein sequence ID" value="KAJ0392468.1"/>
    <property type="molecule type" value="Genomic_DNA"/>
</dbReference>
<keyword evidence="1 2" id="KW-0862">Zinc</keyword>
<dbReference type="PANTHER" id="PTHR10127">
    <property type="entry name" value="DISCOIDIN, CUB, EGF, LAMININ , AND ZINC METALLOPROTEASE DOMAIN CONTAINING"/>
    <property type="match status" value="1"/>
</dbReference>
<feature type="compositionally biased region" description="Low complexity" evidence="3">
    <location>
        <begin position="391"/>
        <end position="405"/>
    </location>
</feature>
<dbReference type="InterPro" id="IPR001506">
    <property type="entry name" value="Peptidase_M12A"/>
</dbReference>